<evidence type="ECO:0000313" key="2">
    <source>
        <dbReference type="EMBL" id="PHT48347.1"/>
    </source>
</evidence>
<dbReference type="InterPro" id="IPR002119">
    <property type="entry name" value="Histone_H2A"/>
</dbReference>
<protein>
    <recommendedName>
        <fullName evidence="1">Histone H2A C-terminal domain-containing protein</fullName>
    </recommendedName>
</protein>
<dbReference type="InterPro" id="IPR009072">
    <property type="entry name" value="Histone-fold"/>
</dbReference>
<reference evidence="2 3" key="1">
    <citation type="journal article" date="2017" name="Genome Biol.">
        <title>New reference genome sequences of hot pepper reveal the massive evolution of plant disease-resistance genes by retroduplication.</title>
        <authorList>
            <person name="Kim S."/>
            <person name="Park J."/>
            <person name="Yeom S.I."/>
            <person name="Kim Y.M."/>
            <person name="Seo E."/>
            <person name="Kim K.T."/>
            <person name="Kim M.S."/>
            <person name="Lee J.M."/>
            <person name="Cheong K."/>
            <person name="Shin H.S."/>
            <person name="Kim S.B."/>
            <person name="Han K."/>
            <person name="Lee J."/>
            <person name="Park M."/>
            <person name="Lee H.A."/>
            <person name="Lee H.Y."/>
            <person name="Lee Y."/>
            <person name="Oh S."/>
            <person name="Lee J.H."/>
            <person name="Choi E."/>
            <person name="Choi E."/>
            <person name="Lee S.E."/>
            <person name="Jeon J."/>
            <person name="Kim H."/>
            <person name="Choi G."/>
            <person name="Song H."/>
            <person name="Lee J."/>
            <person name="Lee S.C."/>
            <person name="Kwon J.K."/>
            <person name="Lee H.Y."/>
            <person name="Koo N."/>
            <person name="Hong Y."/>
            <person name="Kim R.W."/>
            <person name="Kang W.H."/>
            <person name="Huh J.H."/>
            <person name="Kang B.C."/>
            <person name="Yang T.J."/>
            <person name="Lee Y.H."/>
            <person name="Bennetzen J.L."/>
            <person name="Choi D."/>
        </authorList>
    </citation>
    <scope>NUCLEOTIDE SEQUENCE [LARGE SCALE GENOMIC DNA]</scope>
    <source>
        <strain evidence="3">cv. PBC81</strain>
    </source>
</reference>
<reference evidence="3" key="2">
    <citation type="journal article" date="2017" name="J. Anim. Genet.">
        <title>Multiple reference genome sequences of hot pepper reveal the massive evolution of plant disease resistance genes by retroduplication.</title>
        <authorList>
            <person name="Kim S."/>
            <person name="Park J."/>
            <person name="Yeom S.-I."/>
            <person name="Kim Y.-M."/>
            <person name="Seo E."/>
            <person name="Kim K.-T."/>
            <person name="Kim M.-S."/>
            <person name="Lee J.M."/>
            <person name="Cheong K."/>
            <person name="Shin H.-S."/>
            <person name="Kim S.-B."/>
            <person name="Han K."/>
            <person name="Lee J."/>
            <person name="Park M."/>
            <person name="Lee H.-A."/>
            <person name="Lee H.-Y."/>
            <person name="Lee Y."/>
            <person name="Oh S."/>
            <person name="Lee J.H."/>
            <person name="Choi E."/>
            <person name="Choi E."/>
            <person name="Lee S.E."/>
            <person name="Jeon J."/>
            <person name="Kim H."/>
            <person name="Choi G."/>
            <person name="Song H."/>
            <person name="Lee J."/>
            <person name="Lee S.-C."/>
            <person name="Kwon J.-K."/>
            <person name="Lee H.-Y."/>
            <person name="Koo N."/>
            <person name="Hong Y."/>
            <person name="Kim R.W."/>
            <person name="Kang W.-H."/>
            <person name="Huh J.H."/>
            <person name="Kang B.-C."/>
            <person name="Yang T.-J."/>
            <person name="Lee Y.-H."/>
            <person name="Bennetzen J.L."/>
            <person name="Choi D."/>
        </authorList>
    </citation>
    <scope>NUCLEOTIDE SEQUENCE [LARGE SCALE GENOMIC DNA]</scope>
    <source>
        <strain evidence="3">cv. PBC81</strain>
    </source>
</reference>
<dbReference type="STRING" id="33114.A0A2G2WSX9"/>
<dbReference type="Proteomes" id="UP000224567">
    <property type="component" value="Unassembled WGS sequence"/>
</dbReference>
<dbReference type="GO" id="GO:0003677">
    <property type="term" value="F:DNA binding"/>
    <property type="evidence" value="ECO:0007669"/>
    <property type="project" value="InterPro"/>
</dbReference>
<evidence type="ECO:0000259" key="1">
    <source>
        <dbReference type="Pfam" id="PF16211"/>
    </source>
</evidence>
<dbReference type="PRINTS" id="PR00620">
    <property type="entry name" value="HISTONEH2A"/>
</dbReference>
<keyword evidence="3" id="KW-1185">Reference proteome</keyword>
<sequence length="100" mass="11068">MAQQQQQQHQFIALQHHVQQRQAQINVESKEAIGELQIKMRQLATTLHDKSQGAVLSDTYTPKKGVAITFNDEELSKLLGDVTIAAGGVMPSIHNLLLPN</sequence>
<name>A0A2G2WSX9_CAPBA</name>
<dbReference type="InterPro" id="IPR032454">
    <property type="entry name" value="Histone_H2A_C"/>
</dbReference>
<feature type="domain" description="Histone H2A C-terminal" evidence="1">
    <location>
        <begin position="73"/>
        <end position="100"/>
    </location>
</feature>
<evidence type="ECO:0000313" key="3">
    <source>
        <dbReference type="Proteomes" id="UP000224567"/>
    </source>
</evidence>
<comment type="caution">
    <text evidence="2">The sequence shown here is derived from an EMBL/GenBank/DDBJ whole genome shotgun (WGS) entry which is preliminary data.</text>
</comment>
<dbReference type="GO" id="GO:0030527">
    <property type="term" value="F:structural constituent of chromatin"/>
    <property type="evidence" value="ECO:0007669"/>
    <property type="project" value="InterPro"/>
</dbReference>
<gene>
    <name evidence="2" type="ORF">CQW23_12555</name>
</gene>
<dbReference type="Gene3D" id="1.10.20.10">
    <property type="entry name" value="Histone, subunit A"/>
    <property type="match status" value="1"/>
</dbReference>
<dbReference type="GO" id="GO:0000786">
    <property type="term" value="C:nucleosome"/>
    <property type="evidence" value="ECO:0007669"/>
    <property type="project" value="InterPro"/>
</dbReference>
<organism evidence="2 3">
    <name type="scientific">Capsicum baccatum</name>
    <name type="common">Peruvian pepper</name>
    <dbReference type="NCBI Taxonomy" id="33114"/>
    <lineage>
        <taxon>Eukaryota</taxon>
        <taxon>Viridiplantae</taxon>
        <taxon>Streptophyta</taxon>
        <taxon>Embryophyta</taxon>
        <taxon>Tracheophyta</taxon>
        <taxon>Spermatophyta</taxon>
        <taxon>Magnoliopsida</taxon>
        <taxon>eudicotyledons</taxon>
        <taxon>Gunneridae</taxon>
        <taxon>Pentapetalae</taxon>
        <taxon>asterids</taxon>
        <taxon>lamiids</taxon>
        <taxon>Solanales</taxon>
        <taxon>Solanaceae</taxon>
        <taxon>Solanoideae</taxon>
        <taxon>Capsiceae</taxon>
        <taxon>Capsicum</taxon>
    </lineage>
</organism>
<accession>A0A2G2WSX9</accession>
<dbReference type="GO" id="GO:0046982">
    <property type="term" value="F:protein heterodimerization activity"/>
    <property type="evidence" value="ECO:0007669"/>
    <property type="project" value="InterPro"/>
</dbReference>
<dbReference type="Pfam" id="PF16211">
    <property type="entry name" value="Histone_H2A_C"/>
    <property type="match status" value="1"/>
</dbReference>
<dbReference type="EMBL" id="MLFT02000005">
    <property type="protein sequence ID" value="PHT48347.1"/>
    <property type="molecule type" value="Genomic_DNA"/>
</dbReference>
<proteinExistence type="predicted"/>
<dbReference type="AlphaFoldDB" id="A0A2G2WSX9"/>